<keyword evidence="3" id="KW-1185">Reference proteome</keyword>
<dbReference type="RefSeq" id="WP_087668569.1">
    <property type="nucleotide sequence ID" value="NZ_FCNW02000020.1"/>
</dbReference>
<dbReference type="Gene3D" id="3.30.1540.10">
    <property type="entry name" value="formyl-coa transferase, domain 3"/>
    <property type="match status" value="1"/>
</dbReference>
<dbReference type="InterPro" id="IPR044855">
    <property type="entry name" value="CoA-Trfase_III_dom3_sf"/>
</dbReference>
<dbReference type="GO" id="GO:0008410">
    <property type="term" value="F:CoA-transferase activity"/>
    <property type="evidence" value="ECO:0007669"/>
    <property type="project" value="TreeGrafter"/>
</dbReference>
<name>A0A158HTJ2_9BURK</name>
<evidence type="ECO:0000313" key="2">
    <source>
        <dbReference type="EMBL" id="SAL47241.1"/>
    </source>
</evidence>
<dbReference type="OrthoDB" id="5294844at2"/>
<dbReference type="InterPro" id="IPR003673">
    <property type="entry name" value="CoA-Trfase_fam_III"/>
</dbReference>
<organism evidence="2 3">
    <name type="scientific">Caballeronia humi</name>
    <dbReference type="NCBI Taxonomy" id="326474"/>
    <lineage>
        <taxon>Bacteria</taxon>
        <taxon>Pseudomonadati</taxon>
        <taxon>Pseudomonadota</taxon>
        <taxon>Betaproteobacteria</taxon>
        <taxon>Burkholderiales</taxon>
        <taxon>Burkholderiaceae</taxon>
        <taxon>Caballeronia</taxon>
    </lineage>
</organism>
<dbReference type="STRING" id="326474.AWB65_03767"/>
<dbReference type="EMBL" id="FCNW02000020">
    <property type="protein sequence ID" value="SAL47241.1"/>
    <property type="molecule type" value="Genomic_DNA"/>
</dbReference>
<dbReference type="SUPFAM" id="SSF89796">
    <property type="entry name" value="CoA-transferase family III (CaiB/BaiF)"/>
    <property type="match status" value="1"/>
</dbReference>
<dbReference type="InterPro" id="IPR023606">
    <property type="entry name" value="CoA-Trfase_III_dom_1_sf"/>
</dbReference>
<comment type="caution">
    <text evidence="2">The sequence shown here is derived from an EMBL/GenBank/DDBJ whole genome shotgun (WGS) entry which is preliminary data.</text>
</comment>
<reference evidence="2" key="1">
    <citation type="submission" date="2016-01" db="EMBL/GenBank/DDBJ databases">
        <authorList>
            <person name="Peeters C."/>
        </authorList>
    </citation>
    <scope>NUCLEOTIDE SEQUENCE [LARGE SCALE GENOMIC DNA]</scope>
    <source>
        <strain evidence="2">LMG 22934</strain>
    </source>
</reference>
<accession>A0A158HTJ2</accession>
<protein>
    <submittedName>
        <fullName evidence="2">Formyl-CoA transferase</fullName>
    </submittedName>
</protein>
<proteinExistence type="predicted"/>
<dbReference type="PANTHER" id="PTHR48207:SF3">
    <property type="entry name" value="SUCCINATE--HYDROXYMETHYLGLUTARATE COA-TRANSFERASE"/>
    <property type="match status" value="1"/>
</dbReference>
<sequence length="415" mass="43884">MTVSRLPLDGIRVIDFSRVLAGPLCSALLGDLGADVIKIESPDGDDYRAIGPFARGESGLFSAMNRNKRSVVIDLKTADGQMLAQSLCAQADVVVENFRPGVADRLGIGYETLSARHPKLVYASVSGFGQTGPESHRPAYDIILQALCGLMDATGAPDGEPTLVGDSVSDVVSGIFASWGVLAALVARDRTGKGTHVDVSMFDATLSLTATLVARYATTGVTQQRVGNRHPSSAPFGAYRASDGHFVVAVLNNKLFGRLADAINHPELADDPRFASDTSRCSHEGELRVRIEQWAATRSVAEVNATLSDAGVPAAPIQNVQQALDSEHARTRGLLVDTVAADGSTVRVPAQPVKFSAYATTRTTRAPRIGEHTSTVLEDLLRLDTSAIASLAAAGVVRIGEGDTKSEFVQEKDHV</sequence>
<keyword evidence="1 2" id="KW-0808">Transferase</keyword>
<dbReference type="AlphaFoldDB" id="A0A158HTJ2"/>
<dbReference type="Proteomes" id="UP000054977">
    <property type="component" value="Unassembled WGS sequence"/>
</dbReference>
<evidence type="ECO:0000256" key="1">
    <source>
        <dbReference type="ARBA" id="ARBA00022679"/>
    </source>
</evidence>
<dbReference type="Gene3D" id="3.40.50.10540">
    <property type="entry name" value="Crotonobetainyl-coa:carnitine coa-transferase, domain 1"/>
    <property type="match status" value="1"/>
</dbReference>
<evidence type="ECO:0000313" key="3">
    <source>
        <dbReference type="Proteomes" id="UP000054977"/>
    </source>
</evidence>
<dbReference type="InterPro" id="IPR050483">
    <property type="entry name" value="CoA-transferase_III_domain"/>
</dbReference>
<dbReference type="Pfam" id="PF02515">
    <property type="entry name" value="CoA_transf_3"/>
    <property type="match status" value="1"/>
</dbReference>
<gene>
    <name evidence="2" type="ORF">AWB65_03767</name>
</gene>
<dbReference type="PANTHER" id="PTHR48207">
    <property type="entry name" value="SUCCINATE--HYDROXYMETHYLGLUTARATE COA-TRANSFERASE"/>
    <property type="match status" value="1"/>
</dbReference>